<protein>
    <submittedName>
        <fullName evidence="1">Uncharacterized protein</fullName>
    </submittedName>
</protein>
<reference evidence="2" key="1">
    <citation type="submission" date="2016-04" db="EMBL/GenBank/DDBJ databases">
        <authorList>
            <person name="Tagini F."/>
        </authorList>
    </citation>
    <scope>NUCLEOTIDE SEQUENCE [LARGE SCALE GENOMIC DNA]</scope>
    <source>
        <strain evidence="2">CHUV0807</strain>
    </source>
</reference>
<evidence type="ECO:0000313" key="1">
    <source>
        <dbReference type="EMBL" id="SAM70040.1"/>
    </source>
</evidence>
<evidence type="ECO:0000313" key="2">
    <source>
        <dbReference type="Proteomes" id="UP000190837"/>
    </source>
</evidence>
<accession>A0A1C3H6B4</accession>
<dbReference type="Proteomes" id="UP000190837">
    <property type="component" value="Unassembled WGS sequence"/>
</dbReference>
<gene>
    <name evidence="1" type="ORF">CHUV0807_2133</name>
</gene>
<proteinExistence type="predicted"/>
<name>A0A1C3H6B4_9GAMM</name>
<dbReference type="AlphaFoldDB" id="A0A1C3H6B4"/>
<dbReference type="EMBL" id="FKLO01000073">
    <property type="protein sequence ID" value="SAM70040.1"/>
    <property type="molecule type" value="Genomic_DNA"/>
</dbReference>
<organism evidence="1 2">
    <name type="scientific">Cardiobacterium hominis</name>
    <dbReference type="NCBI Taxonomy" id="2718"/>
    <lineage>
        <taxon>Bacteria</taxon>
        <taxon>Pseudomonadati</taxon>
        <taxon>Pseudomonadota</taxon>
        <taxon>Gammaproteobacteria</taxon>
        <taxon>Cardiobacteriales</taxon>
        <taxon>Cardiobacteriaceae</taxon>
        <taxon>Cardiobacterium</taxon>
    </lineage>
</organism>
<sequence>MGSFASLQVVSGIIHTPERFRGRCIWLVDSRYNHPGVFQHTDPVLPQKKEAAFAGCLEYPNRHKLQNHTKPRF</sequence>